<proteinExistence type="predicted"/>
<protein>
    <submittedName>
        <fullName evidence="2">BBE domain-containing protein</fullName>
    </submittedName>
</protein>
<dbReference type="RefSeq" id="WP_378486219.1">
    <property type="nucleotide sequence ID" value="NZ_JBHUFB010000012.1"/>
</dbReference>
<evidence type="ECO:0000313" key="2">
    <source>
        <dbReference type="EMBL" id="MFD1813722.1"/>
    </source>
</evidence>
<keyword evidence="3" id="KW-1185">Reference proteome</keyword>
<organism evidence="2 3">
    <name type="scientific">Rhodococcus gannanensis</name>
    <dbReference type="NCBI Taxonomy" id="1960308"/>
    <lineage>
        <taxon>Bacteria</taxon>
        <taxon>Bacillati</taxon>
        <taxon>Actinomycetota</taxon>
        <taxon>Actinomycetes</taxon>
        <taxon>Mycobacteriales</taxon>
        <taxon>Nocardiaceae</taxon>
        <taxon>Rhodococcus</taxon>
    </lineage>
</organism>
<sequence>MARLAAIKQGYDPGNMFRTRHGLAADAHCAPERAAFSNASASS</sequence>
<feature type="domain" description="Berberine/berberine-like" evidence="1">
    <location>
        <begin position="2"/>
        <end position="22"/>
    </location>
</feature>
<comment type="caution">
    <text evidence="2">The sequence shown here is derived from an EMBL/GenBank/DDBJ whole genome shotgun (WGS) entry which is preliminary data.</text>
</comment>
<reference evidence="3" key="1">
    <citation type="journal article" date="2019" name="Int. J. Syst. Evol. Microbiol.">
        <title>The Global Catalogue of Microorganisms (GCM) 10K type strain sequencing project: providing services to taxonomists for standard genome sequencing and annotation.</title>
        <authorList>
            <consortium name="The Broad Institute Genomics Platform"/>
            <consortium name="The Broad Institute Genome Sequencing Center for Infectious Disease"/>
            <person name="Wu L."/>
            <person name="Ma J."/>
        </authorList>
    </citation>
    <scope>NUCLEOTIDE SEQUENCE [LARGE SCALE GENOMIC DNA]</scope>
    <source>
        <strain evidence="3">DT72</strain>
    </source>
</reference>
<dbReference type="InterPro" id="IPR012951">
    <property type="entry name" value="BBE"/>
</dbReference>
<dbReference type="Proteomes" id="UP001597286">
    <property type="component" value="Unassembled WGS sequence"/>
</dbReference>
<evidence type="ECO:0000259" key="1">
    <source>
        <dbReference type="Pfam" id="PF08031"/>
    </source>
</evidence>
<accession>A0ABW4P5C4</accession>
<evidence type="ECO:0000313" key="3">
    <source>
        <dbReference type="Proteomes" id="UP001597286"/>
    </source>
</evidence>
<dbReference type="Pfam" id="PF08031">
    <property type="entry name" value="BBE"/>
    <property type="match status" value="1"/>
</dbReference>
<gene>
    <name evidence="2" type="ORF">ACFSJG_16000</name>
</gene>
<name>A0ABW4P5C4_9NOCA</name>
<dbReference type="EMBL" id="JBHUFB010000012">
    <property type="protein sequence ID" value="MFD1813722.1"/>
    <property type="molecule type" value="Genomic_DNA"/>
</dbReference>